<sequence length="240" mass="26860">MDNLMAARVEIPTLKTLLIFEGRDDKNNCQVVITGANLRTFDYGGDLKNEYHLYDLSSLVDSSIVVGKISDIVEDDRLREVADHTNKLLGGLSNVRDLYLSHETVKVLNSTAEPFTHSNLTYLRVNLGSVNFNCGALQSILQKTPFLSNLEFMRGISLDTPDDEDEWKLDPVLLCFSKQLKTIYIGDFCGTEQEFHVAKNLLQNASVLERLCIQLASCKDVFDSSESIAIGSRCEICFHA</sequence>
<evidence type="ECO:0000313" key="3">
    <source>
        <dbReference type="Proteomes" id="UP000027138"/>
    </source>
</evidence>
<organism evidence="2 3">
    <name type="scientific">Jatropha curcas</name>
    <name type="common">Barbados nut</name>
    <dbReference type="NCBI Taxonomy" id="180498"/>
    <lineage>
        <taxon>Eukaryota</taxon>
        <taxon>Viridiplantae</taxon>
        <taxon>Streptophyta</taxon>
        <taxon>Embryophyta</taxon>
        <taxon>Tracheophyta</taxon>
        <taxon>Spermatophyta</taxon>
        <taxon>Magnoliopsida</taxon>
        <taxon>eudicotyledons</taxon>
        <taxon>Gunneridae</taxon>
        <taxon>Pentapetalae</taxon>
        <taxon>rosids</taxon>
        <taxon>fabids</taxon>
        <taxon>Malpighiales</taxon>
        <taxon>Euphorbiaceae</taxon>
        <taxon>Crotonoideae</taxon>
        <taxon>Jatropheae</taxon>
        <taxon>Jatropha</taxon>
    </lineage>
</organism>
<evidence type="ECO:0000259" key="1">
    <source>
        <dbReference type="Pfam" id="PF08387"/>
    </source>
</evidence>
<dbReference type="PANTHER" id="PTHR31900">
    <property type="entry name" value="F-BOX/RNI SUPERFAMILY PROTEIN-RELATED"/>
    <property type="match status" value="1"/>
</dbReference>
<accession>A0A067JLA8</accession>
<name>A0A067JLA8_JATCU</name>
<dbReference type="PANTHER" id="PTHR31900:SF30">
    <property type="entry name" value="SUPERFAMILY PROTEIN, PUTATIVE-RELATED"/>
    <property type="match status" value="1"/>
</dbReference>
<proteinExistence type="predicted"/>
<feature type="domain" description="FBD" evidence="1">
    <location>
        <begin position="172"/>
        <end position="213"/>
    </location>
</feature>
<dbReference type="Pfam" id="PF08387">
    <property type="entry name" value="FBD"/>
    <property type="match status" value="1"/>
</dbReference>
<protein>
    <recommendedName>
        <fullName evidence="1">FBD domain-containing protein</fullName>
    </recommendedName>
</protein>
<dbReference type="InterPro" id="IPR006566">
    <property type="entry name" value="FBD"/>
</dbReference>
<gene>
    <name evidence="2" type="ORF">JCGZ_21251</name>
</gene>
<dbReference type="Proteomes" id="UP000027138">
    <property type="component" value="Unassembled WGS sequence"/>
</dbReference>
<dbReference type="EMBL" id="KK915662">
    <property type="protein sequence ID" value="KDP20780.1"/>
    <property type="molecule type" value="Genomic_DNA"/>
</dbReference>
<dbReference type="OrthoDB" id="819388at2759"/>
<dbReference type="InterPro" id="IPR050232">
    <property type="entry name" value="FBL13/AtMIF1-like"/>
</dbReference>
<dbReference type="AlphaFoldDB" id="A0A067JLA8"/>
<reference evidence="2 3" key="1">
    <citation type="journal article" date="2014" name="PLoS ONE">
        <title>Global Analysis of Gene Expression Profiles in Physic Nut (Jatropha curcas L.) Seedlings Exposed to Salt Stress.</title>
        <authorList>
            <person name="Zhang L."/>
            <person name="Zhang C."/>
            <person name="Wu P."/>
            <person name="Chen Y."/>
            <person name="Li M."/>
            <person name="Jiang H."/>
            <person name="Wu G."/>
        </authorList>
    </citation>
    <scope>NUCLEOTIDE SEQUENCE [LARGE SCALE GENOMIC DNA]</scope>
    <source>
        <strain evidence="3">cv. GZQX0401</strain>
        <tissue evidence="2">Young leaves</tissue>
    </source>
</reference>
<keyword evidence="3" id="KW-1185">Reference proteome</keyword>
<evidence type="ECO:0000313" key="2">
    <source>
        <dbReference type="EMBL" id="KDP20780.1"/>
    </source>
</evidence>